<dbReference type="GeneID" id="301125802"/>
<keyword evidence="3" id="KW-1185">Reference proteome</keyword>
<dbReference type="KEGG" id="apak:AP3564_12135"/>
<protein>
    <submittedName>
        <fullName evidence="2">Uncharacterized protein</fullName>
    </submittedName>
</protein>
<evidence type="ECO:0000313" key="1">
    <source>
        <dbReference type="EMBL" id="ASS90871.1"/>
    </source>
</evidence>
<reference evidence="2 3" key="1">
    <citation type="submission" date="2016-04" db="EMBL/GenBank/DDBJ databases">
        <title>Draft genome sequence of Aeribacillus pallidus 8m3 from petroleum reservoir.</title>
        <authorList>
            <person name="Poltaraus A.B."/>
            <person name="Nazina T.N."/>
            <person name="Tourova T.P."/>
            <person name="Malakho S.M."/>
            <person name="Korshunova A.V."/>
            <person name="Sokolova D.S."/>
        </authorList>
    </citation>
    <scope>NUCLEOTIDE SEQUENCE [LARGE SCALE GENOMIC DNA]</scope>
    <source>
        <strain evidence="2 3">8m3</strain>
    </source>
</reference>
<dbReference type="EMBL" id="LWBR01000009">
    <property type="protein sequence ID" value="KZN97463.1"/>
    <property type="molecule type" value="Genomic_DNA"/>
</dbReference>
<dbReference type="RefSeq" id="WP_063386888.1">
    <property type="nucleotide sequence ID" value="NZ_CP017703.1"/>
</dbReference>
<proteinExistence type="predicted"/>
<reference evidence="1 4" key="2">
    <citation type="submission" date="2016-10" db="EMBL/GenBank/DDBJ databases">
        <title>The whole genome sequencing and assembly of Aeribacillus pallidus KCTC3564 strain.</title>
        <authorList>
            <person name="Lee Y.-J."/>
            <person name="Park M.-K."/>
            <person name="Yi H."/>
            <person name="Bahn Y.-S."/>
            <person name="Kim J.F."/>
            <person name="Lee D.-W."/>
        </authorList>
    </citation>
    <scope>NUCLEOTIDE SEQUENCE [LARGE SCALE GENOMIC DNA]</scope>
    <source>
        <strain evidence="1 4">KCTC3564</strain>
    </source>
</reference>
<dbReference type="AlphaFoldDB" id="A0A162C8Z3"/>
<evidence type="ECO:0000313" key="2">
    <source>
        <dbReference type="EMBL" id="KZN97463.1"/>
    </source>
</evidence>
<organism evidence="2 3">
    <name type="scientific">Aeribacillus pallidus</name>
    <dbReference type="NCBI Taxonomy" id="33936"/>
    <lineage>
        <taxon>Bacteria</taxon>
        <taxon>Bacillati</taxon>
        <taxon>Bacillota</taxon>
        <taxon>Bacilli</taxon>
        <taxon>Bacillales</taxon>
        <taxon>Bacillaceae</taxon>
        <taxon>Aeribacillus</taxon>
    </lineage>
</organism>
<dbReference type="EMBL" id="CP017703">
    <property type="protein sequence ID" value="ASS90871.1"/>
    <property type="molecule type" value="Genomic_DNA"/>
</dbReference>
<evidence type="ECO:0000313" key="4">
    <source>
        <dbReference type="Proteomes" id="UP000214606"/>
    </source>
</evidence>
<gene>
    <name evidence="1" type="ORF">AP3564_12135</name>
    <name evidence="2" type="ORF">AZI98_03370</name>
</gene>
<dbReference type="STRING" id="33936.AZI98_03370"/>
<dbReference type="Proteomes" id="UP000214606">
    <property type="component" value="Chromosome"/>
</dbReference>
<dbReference type="Proteomes" id="UP000076476">
    <property type="component" value="Unassembled WGS sequence"/>
</dbReference>
<sequence>MKDKSLLTEQRQSLKKDIARIYNEVNKEIFQTGVIQLRVEVTDEKILIFGLHKRDPALQILEKVDGALTMWADSLLIDEFKKRFKYKMETIVGLNVFSVLKDYDPSTGSACMTIILKKNELA</sequence>
<dbReference type="OrthoDB" id="6163890at2"/>
<name>A0A162C8Z3_9BACI</name>
<accession>A0A163ZYP5</accession>
<accession>A0A162C8Z3</accession>
<evidence type="ECO:0000313" key="3">
    <source>
        <dbReference type="Proteomes" id="UP000076476"/>
    </source>
</evidence>